<evidence type="ECO:0000256" key="10">
    <source>
        <dbReference type="ARBA" id="ARBA00023170"/>
    </source>
</evidence>
<dbReference type="Proteomes" id="UP000694865">
    <property type="component" value="Unplaced"/>
</dbReference>
<evidence type="ECO:0000256" key="1">
    <source>
        <dbReference type="ARBA" id="ARBA00004651"/>
    </source>
</evidence>
<feature type="transmembrane region" description="Helical" evidence="11">
    <location>
        <begin position="276"/>
        <end position="298"/>
    </location>
</feature>
<sequence>MELVDNVTISTTDVNGTAVEVLTCIPIMNSGNFFMWSLIPAGITVFVLIFLQSRTHLCKGCLGGRPGLIYPVNLLDSRSHRVSYVAAFGVASTACFNIFNGMYPFPIEGPNYVKVFWSILAVFVYGLSYYPIFVCIAMESIVSYLIGTLYSCGWCFVVITGFIQCTSAENMTPAHFDIIFDLPLTLCSVYLAIRFPVLLIKSIVDAVKTKTHRLTLKEKLSKNYQAVYVKHVFKKKNTSEMKGHSSEEKTFLKCIKVCCQKICYQSVPGFRYSPRIICALVVGTIVIYKIYALCAGPYSLYIDTLYDFIAGTGPYIEILGFNSTETIGVIQYYIRVGKVCYFVGLSTSFGMSLVIIFLIFVNYRENVLNLYKGRSNFIPEIESISNDSKVVSCVRYAGFQVGYLIWGFIVQAILFGLLSLGLAYLVFIPLIDGYGKFILDFAMSIWPAIVIGFALTILQRLLARFVFLQDNGRTFALNNRRLFHNFSYLMFFFNMFLGLFSCLMRIVKAIILGTALLSRIDSSTLSKKFERFDPGFMAYVGFLHVETAHTNPIMVTFCHILIHLNNERKQLESTYNSQQLDDFGMKGSTANNLRRRRIARNRWFLAYTLQRNPVMAVKRQLLFKRDYVNEALDAGEEALAIAGISLLN</sequence>
<keyword evidence="4" id="KW-1003">Cell membrane</keyword>
<dbReference type="InterPro" id="IPR026612">
    <property type="entry name" value="STRA6-like"/>
</dbReference>
<dbReference type="PANTHER" id="PTHR21444">
    <property type="entry name" value="COILED-COIL DOMAIN-CONTAINING PROTEIN 180"/>
    <property type="match status" value="1"/>
</dbReference>
<evidence type="ECO:0000256" key="9">
    <source>
        <dbReference type="ARBA" id="ARBA00023136"/>
    </source>
</evidence>
<proteinExistence type="predicted"/>
<feature type="transmembrane region" description="Helical" evidence="11">
    <location>
        <begin position="82"/>
        <end position="103"/>
    </location>
</feature>
<feature type="transmembrane region" description="Helical" evidence="11">
    <location>
        <begin position="403"/>
        <end position="425"/>
    </location>
</feature>
<dbReference type="PANTHER" id="PTHR21444:SF16">
    <property type="entry name" value="RECEPTOR FOR RETINOL UPTAKE STRA6"/>
    <property type="match status" value="1"/>
</dbReference>
<dbReference type="RefSeq" id="XP_002731071.2">
    <property type="nucleotide sequence ID" value="XM_002731025.2"/>
</dbReference>
<evidence type="ECO:0000256" key="8">
    <source>
        <dbReference type="ARBA" id="ARBA00023072"/>
    </source>
</evidence>
<feature type="transmembrane region" description="Helical" evidence="11">
    <location>
        <begin position="33"/>
        <end position="51"/>
    </location>
</feature>
<comment type="subcellular location">
    <subcellularLocation>
        <location evidence="1">Cell membrane</location>
        <topology evidence="1">Multi-pass membrane protein</topology>
    </subcellularLocation>
</comment>
<keyword evidence="6" id="KW-0845">Vitamin A</keyword>
<dbReference type="GeneID" id="100369303"/>
<gene>
    <name evidence="13" type="primary">LOC100369303</name>
</gene>
<evidence type="ECO:0000256" key="7">
    <source>
        <dbReference type="ARBA" id="ARBA00022989"/>
    </source>
</evidence>
<evidence type="ECO:0000256" key="5">
    <source>
        <dbReference type="ARBA" id="ARBA00022692"/>
    </source>
</evidence>
<keyword evidence="7 11" id="KW-1133">Transmembrane helix</keyword>
<evidence type="ECO:0000256" key="6">
    <source>
        <dbReference type="ARBA" id="ARBA00022893"/>
    </source>
</evidence>
<evidence type="ECO:0000313" key="12">
    <source>
        <dbReference type="Proteomes" id="UP000694865"/>
    </source>
</evidence>
<feature type="transmembrane region" description="Helical" evidence="11">
    <location>
        <begin position="183"/>
        <end position="204"/>
    </location>
</feature>
<keyword evidence="8" id="KW-0683">Retinol-binding</keyword>
<feature type="transmembrane region" description="Helical" evidence="11">
    <location>
        <begin position="341"/>
        <end position="363"/>
    </location>
</feature>
<evidence type="ECO:0000256" key="2">
    <source>
        <dbReference type="ARBA" id="ARBA00014411"/>
    </source>
</evidence>
<name>A0ABM0GJ94_SACKO</name>
<feature type="transmembrane region" description="Helical" evidence="11">
    <location>
        <begin position="115"/>
        <end position="137"/>
    </location>
</feature>
<feature type="transmembrane region" description="Helical" evidence="11">
    <location>
        <begin position="445"/>
        <end position="467"/>
    </location>
</feature>
<reference evidence="13" key="1">
    <citation type="submission" date="2025-08" db="UniProtKB">
        <authorList>
            <consortium name="RefSeq"/>
        </authorList>
    </citation>
    <scope>IDENTIFICATION</scope>
    <source>
        <tissue evidence="13">Testes</tissue>
    </source>
</reference>
<evidence type="ECO:0000313" key="13">
    <source>
        <dbReference type="RefSeq" id="XP_002731071.2"/>
    </source>
</evidence>
<feature type="transmembrane region" description="Helical" evidence="11">
    <location>
        <begin position="488"/>
        <end position="516"/>
    </location>
</feature>
<dbReference type="Pfam" id="PF14752">
    <property type="entry name" value="RBP_receptor"/>
    <property type="match status" value="1"/>
</dbReference>
<keyword evidence="9 11" id="KW-0472">Membrane</keyword>
<keyword evidence="3" id="KW-0813">Transport</keyword>
<evidence type="ECO:0000256" key="3">
    <source>
        <dbReference type="ARBA" id="ARBA00022448"/>
    </source>
</evidence>
<keyword evidence="10" id="KW-0675">Receptor</keyword>
<accession>A0ABM0GJ94</accession>
<protein>
    <recommendedName>
        <fullName evidence="2">Receptor for retinol uptake STRA6</fullName>
    </recommendedName>
</protein>
<keyword evidence="5 11" id="KW-0812">Transmembrane</keyword>
<organism evidence="12 13">
    <name type="scientific">Saccoglossus kowalevskii</name>
    <name type="common">Acorn worm</name>
    <dbReference type="NCBI Taxonomy" id="10224"/>
    <lineage>
        <taxon>Eukaryota</taxon>
        <taxon>Metazoa</taxon>
        <taxon>Hemichordata</taxon>
        <taxon>Enteropneusta</taxon>
        <taxon>Harrimaniidae</taxon>
        <taxon>Saccoglossus</taxon>
    </lineage>
</organism>
<keyword evidence="12" id="KW-1185">Reference proteome</keyword>
<feature type="transmembrane region" description="Helical" evidence="11">
    <location>
        <begin position="144"/>
        <end position="163"/>
    </location>
</feature>
<evidence type="ECO:0000256" key="4">
    <source>
        <dbReference type="ARBA" id="ARBA00022475"/>
    </source>
</evidence>
<evidence type="ECO:0000256" key="11">
    <source>
        <dbReference type="SAM" id="Phobius"/>
    </source>
</evidence>